<dbReference type="Gene3D" id="3.90.960.10">
    <property type="entry name" value="YbaK/aminoacyl-tRNA synthetase-associated domain"/>
    <property type="match status" value="1"/>
</dbReference>
<dbReference type="PANTHER" id="PTHR30411:SF1">
    <property type="entry name" value="CYTOPLASMIC PROTEIN"/>
    <property type="match status" value="1"/>
</dbReference>
<dbReference type="InterPro" id="IPR036754">
    <property type="entry name" value="YbaK/aa-tRNA-synt-asso_dom_sf"/>
</dbReference>
<proteinExistence type="predicted"/>
<gene>
    <name evidence="2" type="ORF">SAMN04489812_0716</name>
</gene>
<dbReference type="Proteomes" id="UP000199103">
    <property type="component" value="Chromosome I"/>
</dbReference>
<protein>
    <submittedName>
        <fullName evidence="2">Cys-tRNA(Pro) deacylase, prolyl-tRNA editing enzyme YbaK/EbsC</fullName>
    </submittedName>
</protein>
<dbReference type="PANTHER" id="PTHR30411">
    <property type="entry name" value="CYTOPLASMIC PROTEIN"/>
    <property type="match status" value="1"/>
</dbReference>
<dbReference type="GO" id="GO:0002161">
    <property type="term" value="F:aminoacyl-tRNA deacylase activity"/>
    <property type="evidence" value="ECO:0007669"/>
    <property type="project" value="InterPro"/>
</dbReference>
<sequence length="183" mass="18779">MAETPVGLGNLSWQPALSAPDLLAAPVRQALDAGGFDTAAVFVTSIDPTLADTAAFCEAFDSPPENSANCVVVTGRRGEVTSTAACLVLATDKADVNKTVRKHLGVRKLSFAPMDEAVAQTGMEYGGITPVGLPADWPVLVDAAVADRDWIVIGSGLRGSKLAIPGALAGDLPGAELLELALR</sequence>
<dbReference type="STRING" id="630515.SAMN04489812_0716"/>
<keyword evidence="3" id="KW-1185">Reference proteome</keyword>
<dbReference type="Pfam" id="PF04073">
    <property type="entry name" value="tRNA_edit"/>
    <property type="match status" value="1"/>
</dbReference>
<dbReference type="EMBL" id="LT629772">
    <property type="protein sequence ID" value="SDS04676.1"/>
    <property type="molecule type" value="Genomic_DNA"/>
</dbReference>
<evidence type="ECO:0000259" key="1">
    <source>
        <dbReference type="Pfam" id="PF04073"/>
    </source>
</evidence>
<dbReference type="InterPro" id="IPR007214">
    <property type="entry name" value="YbaK/aa-tRNA-synth-assoc-dom"/>
</dbReference>
<reference evidence="2 3" key="1">
    <citation type="submission" date="2016-10" db="EMBL/GenBank/DDBJ databases">
        <authorList>
            <person name="de Groot N.N."/>
        </authorList>
    </citation>
    <scope>NUCLEOTIDE SEQUENCE [LARGE SCALE GENOMIC DNA]</scope>
    <source>
        <strain evidence="2 3">DSM 21800</strain>
    </source>
</reference>
<organism evidence="2 3">
    <name type="scientific">Microlunatus soli</name>
    <dbReference type="NCBI Taxonomy" id="630515"/>
    <lineage>
        <taxon>Bacteria</taxon>
        <taxon>Bacillati</taxon>
        <taxon>Actinomycetota</taxon>
        <taxon>Actinomycetes</taxon>
        <taxon>Propionibacteriales</taxon>
        <taxon>Propionibacteriaceae</taxon>
        <taxon>Microlunatus</taxon>
    </lineage>
</organism>
<dbReference type="CDD" id="cd04939">
    <property type="entry name" value="PA2301"/>
    <property type="match status" value="1"/>
</dbReference>
<dbReference type="RefSeq" id="WP_091519974.1">
    <property type="nucleotide sequence ID" value="NZ_LT629772.1"/>
</dbReference>
<dbReference type="SUPFAM" id="SSF55826">
    <property type="entry name" value="YbaK/ProRS associated domain"/>
    <property type="match status" value="1"/>
</dbReference>
<evidence type="ECO:0000313" key="2">
    <source>
        <dbReference type="EMBL" id="SDS04676.1"/>
    </source>
</evidence>
<evidence type="ECO:0000313" key="3">
    <source>
        <dbReference type="Proteomes" id="UP000199103"/>
    </source>
</evidence>
<accession>A0A1H1P0A8</accession>
<dbReference type="OrthoDB" id="9796920at2"/>
<dbReference type="AlphaFoldDB" id="A0A1H1P0A8"/>
<name>A0A1H1P0A8_9ACTN</name>
<feature type="domain" description="YbaK/aminoacyl-tRNA synthetase-associated" evidence="1">
    <location>
        <begin position="48"/>
        <end position="167"/>
    </location>
</feature>